<dbReference type="AlphaFoldDB" id="A0A3S0ZMZ5"/>
<sequence length="227" mass="26067">MFRPGPVCLCSARGRAASEWHTTAETSASRREGGNLLRIRRAQNMNDKEFFGCSREDISILVKFLFILKIKSFRFLREEFEAVCICPFLRSVELQLELPMNLLQTQMLTNESILPRCFACVSLEHQEFTTAELGDVLGFAYSSFQYLQYFANSKDSSLATFLSASLITWYGDLVLLCLAVEPKRVRARSKRQNDRSPIESGTEDNARYREMVCPWQPFTVSRTTGRR</sequence>
<reference evidence="2 3" key="1">
    <citation type="submission" date="2019-01" db="EMBL/GenBank/DDBJ databases">
        <title>A draft genome assembly of the solar-powered sea slug Elysia chlorotica.</title>
        <authorList>
            <person name="Cai H."/>
            <person name="Li Q."/>
            <person name="Fang X."/>
            <person name="Li J."/>
            <person name="Curtis N.E."/>
            <person name="Altenburger A."/>
            <person name="Shibata T."/>
            <person name="Feng M."/>
            <person name="Maeda T."/>
            <person name="Schwartz J.A."/>
            <person name="Shigenobu S."/>
            <person name="Lundholm N."/>
            <person name="Nishiyama T."/>
            <person name="Yang H."/>
            <person name="Hasebe M."/>
            <person name="Li S."/>
            <person name="Pierce S.K."/>
            <person name="Wang J."/>
        </authorList>
    </citation>
    <scope>NUCLEOTIDE SEQUENCE [LARGE SCALE GENOMIC DNA]</scope>
    <source>
        <strain evidence="2">EC2010</strain>
        <tissue evidence="2">Whole organism of an adult</tissue>
    </source>
</reference>
<evidence type="ECO:0000313" key="2">
    <source>
        <dbReference type="EMBL" id="RUS82790.1"/>
    </source>
</evidence>
<protein>
    <submittedName>
        <fullName evidence="2">Uncharacterized protein</fullName>
    </submittedName>
</protein>
<feature type="transmembrane region" description="Helical" evidence="1">
    <location>
        <begin position="158"/>
        <end position="180"/>
    </location>
</feature>
<organism evidence="2 3">
    <name type="scientific">Elysia chlorotica</name>
    <name type="common">Eastern emerald elysia</name>
    <name type="synonym">Sea slug</name>
    <dbReference type="NCBI Taxonomy" id="188477"/>
    <lineage>
        <taxon>Eukaryota</taxon>
        <taxon>Metazoa</taxon>
        <taxon>Spiralia</taxon>
        <taxon>Lophotrochozoa</taxon>
        <taxon>Mollusca</taxon>
        <taxon>Gastropoda</taxon>
        <taxon>Heterobranchia</taxon>
        <taxon>Euthyneura</taxon>
        <taxon>Panpulmonata</taxon>
        <taxon>Sacoglossa</taxon>
        <taxon>Placobranchoidea</taxon>
        <taxon>Plakobranchidae</taxon>
        <taxon>Elysia</taxon>
    </lineage>
</organism>
<keyword evidence="1" id="KW-1133">Transmembrane helix</keyword>
<keyword evidence="3" id="KW-1185">Reference proteome</keyword>
<dbReference type="EMBL" id="RQTK01000271">
    <property type="protein sequence ID" value="RUS82790.1"/>
    <property type="molecule type" value="Genomic_DNA"/>
</dbReference>
<keyword evidence="1" id="KW-0472">Membrane</keyword>
<evidence type="ECO:0000313" key="3">
    <source>
        <dbReference type="Proteomes" id="UP000271974"/>
    </source>
</evidence>
<gene>
    <name evidence="2" type="ORF">EGW08_009454</name>
</gene>
<evidence type="ECO:0000256" key="1">
    <source>
        <dbReference type="SAM" id="Phobius"/>
    </source>
</evidence>
<keyword evidence="1" id="KW-0812">Transmembrane</keyword>
<dbReference type="Proteomes" id="UP000271974">
    <property type="component" value="Unassembled WGS sequence"/>
</dbReference>
<name>A0A3S0ZMZ5_ELYCH</name>
<comment type="caution">
    <text evidence="2">The sequence shown here is derived from an EMBL/GenBank/DDBJ whole genome shotgun (WGS) entry which is preliminary data.</text>
</comment>
<proteinExistence type="predicted"/>
<accession>A0A3S0ZMZ5</accession>